<organism evidence="1 2">
    <name type="scientific">Aureimonas fodinaquatilis</name>
    <dbReference type="NCBI Taxonomy" id="2565783"/>
    <lineage>
        <taxon>Bacteria</taxon>
        <taxon>Pseudomonadati</taxon>
        <taxon>Pseudomonadota</taxon>
        <taxon>Alphaproteobacteria</taxon>
        <taxon>Hyphomicrobiales</taxon>
        <taxon>Aurantimonadaceae</taxon>
        <taxon>Aureimonas</taxon>
    </lineage>
</organism>
<dbReference type="InterPro" id="IPR021283">
    <property type="entry name" value="Phage_Wedge1"/>
</dbReference>
<keyword evidence="2" id="KW-1185">Reference proteome</keyword>
<name>A0A5B0DZ32_9HYPH</name>
<sequence length="266" mass="29895">MAQCPVDFQAVDQRLARILTQYRESPKLLHLIRSYLRQVEVIQQAICNLASYFDLDTAVGDQLTILGKHMGFPRRHCVCSTQPVFGFDCNPDEALTIFGFCAEANWLACSDVGIAYVTINDDELYRKFLRVRRYQIQAYFDRSSLNTAIRTLWGEQAMIMEHGRGRVILAPGRPLTTAEQAVVQLYPRVLPVPLGIAVRFHFGSLRPFGFGEGWGGFCDRPSLTGNAITSEDDQEILSEDGQQIMADGMGADSEWICPVDVRAYDC</sequence>
<dbReference type="Pfam" id="PF11041">
    <property type="entry name" value="Phage_Wedge1"/>
    <property type="match status" value="1"/>
</dbReference>
<reference evidence="1 2" key="1">
    <citation type="submission" date="2019-08" db="EMBL/GenBank/DDBJ databases">
        <title>Aureimonas fodiniaquatilis sp. nov., isolated from a coal mine wastewater.</title>
        <authorList>
            <person name="Kim W."/>
        </authorList>
    </citation>
    <scope>NUCLEOTIDE SEQUENCE [LARGE SCALE GENOMIC DNA]</scope>
    <source>
        <strain evidence="1 2">CAU 1482</strain>
    </source>
</reference>
<evidence type="ECO:0000313" key="2">
    <source>
        <dbReference type="Proteomes" id="UP000324738"/>
    </source>
</evidence>
<dbReference type="RefSeq" id="WP_149300109.1">
    <property type="nucleotide sequence ID" value="NZ_VTWH01000002.1"/>
</dbReference>
<dbReference type="Proteomes" id="UP000324738">
    <property type="component" value="Unassembled WGS sequence"/>
</dbReference>
<dbReference type="EMBL" id="VTWH01000002">
    <property type="protein sequence ID" value="KAA0970800.1"/>
    <property type="molecule type" value="Genomic_DNA"/>
</dbReference>
<dbReference type="AlphaFoldDB" id="A0A5B0DZ32"/>
<evidence type="ECO:0000313" key="1">
    <source>
        <dbReference type="EMBL" id="KAA0970800.1"/>
    </source>
</evidence>
<proteinExistence type="predicted"/>
<protein>
    <submittedName>
        <fullName evidence="1">DUF2612 domain-containing protein</fullName>
    </submittedName>
</protein>
<gene>
    <name evidence="1" type="ORF">FPY71_10010</name>
</gene>
<accession>A0A5B0DZ32</accession>
<dbReference type="OrthoDB" id="7904648at2"/>
<comment type="caution">
    <text evidence="1">The sequence shown here is derived from an EMBL/GenBank/DDBJ whole genome shotgun (WGS) entry which is preliminary data.</text>
</comment>